<dbReference type="Pfam" id="PF01081">
    <property type="entry name" value="Aldolase"/>
    <property type="match status" value="1"/>
</dbReference>
<dbReference type="OrthoDB" id="8590323at2"/>
<reference evidence="6 7" key="1">
    <citation type="submission" date="2018-06" db="EMBL/GenBank/DDBJ databases">
        <title>Genomic Encyclopedia of Type Strains, Phase IV (KMG-IV): sequencing the most valuable type-strain genomes for metagenomic binning, comparative biology and taxonomic classification.</title>
        <authorList>
            <person name="Goeker M."/>
        </authorList>
    </citation>
    <scope>NUCLEOTIDE SEQUENCE [LARGE SCALE GENOMIC DNA]</scope>
    <source>
        <strain evidence="6 7">DSM 24032</strain>
    </source>
</reference>
<dbReference type="PROSITE" id="PS00160">
    <property type="entry name" value="ALDOLASE_KDPG_KHG_2"/>
    <property type="match status" value="1"/>
</dbReference>
<comment type="similarity">
    <text evidence="2">Belongs to the KHG/KDPG aldolase family.</text>
</comment>
<dbReference type="FunCoup" id="A0A395JLI2">
    <property type="interactions" value="29"/>
</dbReference>
<comment type="subunit">
    <text evidence="3">Homotrimer.</text>
</comment>
<evidence type="ECO:0000256" key="4">
    <source>
        <dbReference type="ARBA" id="ARBA00023239"/>
    </source>
</evidence>
<evidence type="ECO:0000313" key="7">
    <source>
        <dbReference type="Proteomes" id="UP000253083"/>
    </source>
</evidence>
<dbReference type="NCBIfam" id="NF006600">
    <property type="entry name" value="PRK09140.1"/>
    <property type="match status" value="1"/>
</dbReference>
<evidence type="ECO:0000256" key="2">
    <source>
        <dbReference type="ARBA" id="ARBA00006906"/>
    </source>
</evidence>
<dbReference type="InterPro" id="IPR013785">
    <property type="entry name" value="Aldolase_TIM"/>
</dbReference>
<dbReference type="InterPro" id="IPR031338">
    <property type="entry name" value="KDPG/KHG_AS_2"/>
</dbReference>
<dbReference type="Proteomes" id="UP000253083">
    <property type="component" value="Unassembled WGS sequence"/>
</dbReference>
<organism evidence="6 7">
    <name type="scientific">Arenicella xantha</name>
    <dbReference type="NCBI Taxonomy" id="644221"/>
    <lineage>
        <taxon>Bacteria</taxon>
        <taxon>Pseudomonadati</taxon>
        <taxon>Pseudomonadota</taxon>
        <taxon>Gammaproteobacteria</taxon>
        <taxon>Arenicellales</taxon>
        <taxon>Arenicellaceae</taxon>
        <taxon>Arenicella</taxon>
    </lineage>
</organism>
<evidence type="ECO:0000256" key="5">
    <source>
        <dbReference type="ARBA" id="ARBA00023277"/>
    </source>
</evidence>
<dbReference type="CDD" id="cd00452">
    <property type="entry name" value="KDPG_aldolase"/>
    <property type="match status" value="1"/>
</dbReference>
<proteinExistence type="inferred from homology"/>
<dbReference type="PANTHER" id="PTHR30246:SF1">
    <property type="entry name" value="2-DEHYDRO-3-DEOXY-6-PHOSPHOGALACTONATE ALDOLASE-RELATED"/>
    <property type="match status" value="1"/>
</dbReference>
<evidence type="ECO:0000313" key="6">
    <source>
        <dbReference type="EMBL" id="RBP51622.1"/>
    </source>
</evidence>
<dbReference type="Gene3D" id="3.20.20.70">
    <property type="entry name" value="Aldolase class I"/>
    <property type="match status" value="1"/>
</dbReference>
<dbReference type="EMBL" id="QNRT01000002">
    <property type="protein sequence ID" value="RBP51622.1"/>
    <property type="molecule type" value="Genomic_DNA"/>
</dbReference>
<comment type="caution">
    <text evidence="6">The sequence shown here is derived from an EMBL/GenBank/DDBJ whole genome shotgun (WGS) entry which is preliminary data.</text>
</comment>
<comment type="pathway">
    <text evidence="1">Carbohydrate acid metabolism.</text>
</comment>
<keyword evidence="4" id="KW-0456">Lyase</keyword>
<dbReference type="PANTHER" id="PTHR30246">
    <property type="entry name" value="2-KETO-3-DEOXY-6-PHOSPHOGLUCONATE ALDOLASE"/>
    <property type="match status" value="1"/>
</dbReference>
<sequence>MNSATKIKLDTWLDRMPVIAIIRGVKPDEVVEIGTAIHRAGIGIIEVPLNSPDPFNSIERLSNALGDECITGCGTLVNVTDAQRVADAGGSIAVTPNSNVDVIHACIESELIPMPGWATPTEAYAAYQAGAKYLKLFPAATYGSGHIKAVRAILPSDVTVLAVGGVGAQNASEWLDAGVDGFGIGSEIYRPGDSAEVVFNKASAIVSAIRTVKKS</sequence>
<keyword evidence="5" id="KW-0119">Carbohydrate metabolism</keyword>
<dbReference type="InterPro" id="IPR000887">
    <property type="entry name" value="Aldlse_KDPG_KHG"/>
</dbReference>
<evidence type="ECO:0000256" key="1">
    <source>
        <dbReference type="ARBA" id="ARBA00004761"/>
    </source>
</evidence>
<keyword evidence="7" id="KW-1185">Reference proteome</keyword>
<dbReference type="AlphaFoldDB" id="A0A395JLI2"/>
<dbReference type="GO" id="GO:0016829">
    <property type="term" value="F:lyase activity"/>
    <property type="evidence" value="ECO:0007669"/>
    <property type="project" value="UniProtKB-KW"/>
</dbReference>
<dbReference type="InParanoid" id="A0A395JLI2"/>
<dbReference type="RefSeq" id="WP_113954377.1">
    <property type="nucleotide sequence ID" value="NZ_QNRT01000002.1"/>
</dbReference>
<name>A0A395JLI2_9GAMM</name>
<protein>
    <submittedName>
        <fullName evidence="6">2-keto-3-deoxy-phosphogalactonate aldolase</fullName>
    </submittedName>
</protein>
<accession>A0A395JLI2</accession>
<evidence type="ECO:0000256" key="3">
    <source>
        <dbReference type="ARBA" id="ARBA00011233"/>
    </source>
</evidence>
<dbReference type="SUPFAM" id="SSF51569">
    <property type="entry name" value="Aldolase"/>
    <property type="match status" value="1"/>
</dbReference>
<gene>
    <name evidence="6" type="ORF">DFR28_1021052</name>
</gene>